<dbReference type="eggNOG" id="COG2352">
    <property type="taxonomic scope" value="Bacteria"/>
</dbReference>
<comment type="function">
    <text evidence="1">Forms oxaloacetate, a four-carbon dicarboxylic acid source for the tricarboxylic acid cycle.</text>
</comment>
<dbReference type="Proteomes" id="UP000027100">
    <property type="component" value="Unassembled WGS sequence"/>
</dbReference>
<dbReference type="GO" id="GO:0015977">
    <property type="term" value="P:carbon fixation"/>
    <property type="evidence" value="ECO:0007669"/>
    <property type="project" value="InterPro"/>
</dbReference>
<dbReference type="InterPro" id="IPR021135">
    <property type="entry name" value="PEP_COase"/>
</dbReference>
<comment type="caution">
    <text evidence="3">The sequence shown here is derived from an EMBL/GenBank/DDBJ whole genome shotgun (WGS) entry which is preliminary data.</text>
</comment>
<dbReference type="GO" id="GO:0006099">
    <property type="term" value="P:tricarboxylic acid cycle"/>
    <property type="evidence" value="ECO:0007669"/>
    <property type="project" value="InterPro"/>
</dbReference>
<dbReference type="GO" id="GO:0008964">
    <property type="term" value="F:phosphoenolpyruvate carboxylase activity"/>
    <property type="evidence" value="ECO:0007669"/>
    <property type="project" value="InterPro"/>
</dbReference>
<proteinExistence type="predicted"/>
<keyword evidence="3" id="KW-0670">Pyruvate</keyword>
<dbReference type="InterPro" id="IPR015813">
    <property type="entry name" value="Pyrv/PenolPyrv_kinase-like_dom"/>
</dbReference>
<dbReference type="OrthoDB" id="9758461at2"/>
<dbReference type="EMBL" id="ARYM01000003">
    <property type="protein sequence ID" value="KCZ99844.1"/>
    <property type="molecule type" value="Genomic_DNA"/>
</dbReference>
<evidence type="ECO:0000256" key="1">
    <source>
        <dbReference type="ARBA" id="ARBA00003670"/>
    </source>
</evidence>
<gene>
    <name evidence="3" type="ORF">HPO_03094</name>
</gene>
<accession>A0A062VNL0</accession>
<reference evidence="3 4" key="1">
    <citation type="journal article" date="2014" name="Antonie Van Leeuwenhoek">
        <title>Hyphomonas beringensis sp. nov. and Hyphomonas chukchiensis sp. nov., isolated from surface seawater of the Bering Sea and Chukchi Sea.</title>
        <authorList>
            <person name="Li C."/>
            <person name="Lai Q."/>
            <person name="Li G."/>
            <person name="Dong C."/>
            <person name="Wang J."/>
            <person name="Liao Y."/>
            <person name="Shao Z."/>
        </authorList>
    </citation>
    <scope>NUCLEOTIDE SEQUENCE [LARGE SCALE GENOMIC DNA]</scope>
    <source>
        <strain evidence="3 4">PS728</strain>
    </source>
</reference>
<dbReference type="STRING" id="1280954.HPO_03094"/>
<keyword evidence="4" id="KW-1185">Reference proteome</keyword>
<name>A0A062VNL0_9PROT</name>
<dbReference type="PATRIC" id="fig|1280954.3.peg.632"/>
<dbReference type="PANTHER" id="PTHR30523:SF6">
    <property type="entry name" value="PHOSPHOENOLPYRUVATE CARBOXYLASE"/>
    <property type="match status" value="1"/>
</dbReference>
<evidence type="ECO:0000313" key="3">
    <source>
        <dbReference type="EMBL" id="KCZ99844.1"/>
    </source>
</evidence>
<sequence length="944" mass="103993">MKTTRIEPTLSAAGEYLRLQAERIAEDPMTNSVFALAQTLFQNIEQGETSLDEVGGLIDETHLLLVSQRAERLRERHAGARPEKAWAPVRSRLDALAGQGFEAFRAEIEQARGGIVFTAHPTFALSPELRAAIAGEAVKPGKRARAALDKALQADARGWNRSITLASEHDEVQMALLNAADAQQRFAALVYDVARAHFPESWKQLRPVLPTIASWVGYDLDGRTDIHWSHSITFRLNEKADQIRRYHARVQAILEAHPAATGLAALLERLDLAASETALQAAMFSGDLQNPEHLVAAANRLTAEGPGRLTDAAEIVAALDDALAASDGAGDLARDLLILRAQVESQQLGTGRIHLRVNAAQIATVISRELNLDADERSLGRLALAELSRRAAAPRPVDVNFADLFLEQSTARRQFMMCAQILKHIDAGSPIRFLIAESENPATVMAALYLARHYGVNGKLDISPLFETPEALETGGRFIERLLDEPEFAAYVRRRGHLAIQLGFSDSGRFIGQIAGNMAIERIHNLILRALAPRVPGAGLLIFNTHGESMGRGAWPGSFEQRFDHLLTPWTRTRAHMLGVRIIHESSFQGGDGYLHFATPELAETTLAHWCAHLLAPPPESAAADPFYTRTDLVWDFYRALRAWHERFFANPDYGRLLTDFAPGFVVTAGSRQTRRPSGAAGPRALRAISHNAELQQLGIPVNTASGIGSSLQRETDRLVDLVNTSPRMRSLVQLAWRARLLSSLPVLRGYASVYNPDVWIAHARASTPETTSAYRGVYYALRDGETALSVNRTANLLAIDLDRFDRLLARLDEAPSTVTRHEDRINLHVVHGIRQALMMHAFSLVGRLPRISERHDTSLRDIIRLVTSLRIGECVDLLGRIFPPSQDQLTRLSSVTEAGGAEAGSAQYGYDHIHASIIAPLDRIDQLLHRISLSLNHPYDAFG</sequence>
<organism evidence="3 4">
    <name type="scientific">Hyphomonas polymorpha PS728</name>
    <dbReference type="NCBI Taxonomy" id="1280954"/>
    <lineage>
        <taxon>Bacteria</taxon>
        <taxon>Pseudomonadati</taxon>
        <taxon>Pseudomonadota</taxon>
        <taxon>Alphaproteobacteria</taxon>
        <taxon>Hyphomonadales</taxon>
        <taxon>Hyphomonadaceae</taxon>
        <taxon>Hyphomonas</taxon>
    </lineage>
</organism>
<dbReference type="PANTHER" id="PTHR30523">
    <property type="entry name" value="PHOSPHOENOLPYRUVATE CARBOXYLASE"/>
    <property type="match status" value="1"/>
</dbReference>
<dbReference type="RefSeq" id="WP_035594370.1">
    <property type="nucleotide sequence ID" value="NZ_ARYM01000003.1"/>
</dbReference>
<dbReference type="GO" id="GO:0005829">
    <property type="term" value="C:cytosol"/>
    <property type="evidence" value="ECO:0007669"/>
    <property type="project" value="TreeGrafter"/>
</dbReference>
<protein>
    <recommendedName>
        <fullName evidence="2">Phosphoenolpyruvate carboxylase</fullName>
    </recommendedName>
</protein>
<dbReference type="SUPFAM" id="SSF51621">
    <property type="entry name" value="Phosphoenolpyruvate/pyruvate domain"/>
    <property type="match status" value="1"/>
</dbReference>
<evidence type="ECO:0000313" key="4">
    <source>
        <dbReference type="Proteomes" id="UP000027100"/>
    </source>
</evidence>
<dbReference type="AlphaFoldDB" id="A0A062VNL0"/>
<evidence type="ECO:0000256" key="2">
    <source>
        <dbReference type="ARBA" id="ARBA00022419"/>
    </source>
</evidence>
<dbReference type="Pfam" id="PF00311">
    <property type="entry name" value="PEPcase"/>
    <property type="match status" value="1"/>
</dbReference>